<evidence type="ECO:0000259" key="1">
    <source>
        <dbReference type="PROSITE" id="PS51212"/>
    </source>
</evidence>
<accession>A0A7S0GK36</accession>
<protein>
    <recommendedName>
        <fullName evidence="1">WSC domain-containing protein</fullName>
    </recommendedName>
</protein>
<name>A0A7S0GK36_9STRA</name>
<dbReference type="EMBL" id="HBEL01044892">
    <property type="protein sequence ID" value="CAD8424752.1"/>
    <property type="molecule type" value="Transcribed_RNA"/>
</dbReference>
<dbReference type="PROSITE" id="PS51212">
    <property type="entry name" value="WSC"/>
    <property type="match status" value="1"/>
</dbReference>
<evidence type="ECO:0000313" key="2">
    <source>
        <dbReference type="EMBL" id="CAD8424752.1"/>
    </source>
</evidence>
<feature type="domain" description="WSC" evidence="1">
    <location>
        <begin position="53"/>
        <end position="145"/>
    </location>
</feature>
<sequence>MCWCADSEGYTPVVSSNVITFDEYGINSSCHCNNIDSADVGHSLLCVTEITISAEYVGCFKDDWPRALPIFVGDGMSYFKCALECFERHFQFFGRQYDKECWCGTGYTHAIYGTSTDCDCDGSNIGDFAQCVYKIPERLYVDNIIYLGCYADENDDRALPSRLAAGDGSIEECSEACTENFYDLFGVQYDMECWCGRTNVDDPYKHGYSTGCDCDSLTNVGAFKYCLFAIGKPEPTTKPTYMPTISSMPSLSAAPTILPTKAPV</sequence>
<gene>
    <name evidence="2" type="ORF">PINE0816_LOCUS20912</name>
</gene>
<dbReference type="AlphaFoldDB" id="A0A7S0GK36"/>
<reference evidence="2" key="1">
    <citation type="submission" date="2021-01" db="EMBL/GenBank/DDBJ databases">
        <authorList>
            <person name="Corre E."/>
            <person name="Pelletier E."/>
            <person name="Niang G."/>
            <person name="Scheremetjew M."/>
            <person name="Finn R."/>
            <person name="Kale V."/>
            <person name="Holt S."/>
            <person name="Cochrane G."/>
            <person name="Meng A."/>
            <person name="Brown T."/>
            <person name="Cohen L."/>
        </authorList>
    </citation>
    <scope>NUCLEOTIDE SEQUENCE</scope>
    <source>
        <strain evidence="2">CCAP1064/1</strain>
    </source>
</reference>
<dbReference type="InterPro" id="IPR002889">
    <property type="entry name" value="WSC_carb-bd"/>
</dbReference>
<proteinExistence type="predicted"/>
<organism evidence="2">
    <name type="scientific">Proboscia inermis</name>
    <dbReference type="NCBI Taxonomy" id="420281"/>
    <lineage>
        <taxon>Eukaryota</taxon>
        <taxon>Sar</taxon>
        <taxon>Stramenopiles</taxon>
        <taxon>Ochrophyta</taxon>
        <taxon>Bacillariophyta</taxon>
        <taxon>Coscinodiscophyceae</taxon>
        <taxon>Rhizosoleniophycidae</taxon>
        <taxon>Rhizosoleniales</taxon>
        <taxon>Rhizosoleniaceae</taxon>
        <taxon>Proboscia</taxon>
    </lineage>
</organism>
<dbReference type="Pfam" id="PF01822">
    <property type="entry name" value="WSC"/>
    <property type="match status" value="2"/>
</dbReference>